<comment type="caution">
    <text evidence="1">The sequence shown here is derived from an EMBL/GenBank/DDBJ whole genome shotgun (WGS) entry which is preliminary data.</text>
</comment>
<feature type="non-terminal residue" evidence="1">
    <location>
        <position position="86"/>
    </location>
</feature>
<gene>
    <name evidence="1" type="ORF">RFULGI_LOCUS14116</name>
</gene>
<dbReference type="OrthoDB" id="2440734at2759"/>
<evidence type="ECO:0000313" key="2">
    <source>
        <dbReference type="Proteomes" id="UP000789396"/>
    </source>
</evidence>
<accession>A0A9N9J1Q1</accession>
<evidence type="ECO:0000313" key="1">
    <source>
        <dbReference type="EMBL" id="CAG8758397.1"/>
    </source>
</evidence>
<protein>
    <submittedName>
        <fullName evidence="1">14743_t:CDS:1</fullName>
    </submittedName>
</protein>
<dbReference type="Proteomes" id="UP000789396">
    <property type="component" value="Unassembled WGS sequence"/>
</dbReference>
<dbReference type="EMBL" id="CAJVPZ010039887">
    <property type="protein sequence ID" value="CAG8758397.1"/>
    <property type="molecule type" value="Genomic_DNA"/>
</dbReference>
<sequence length="86" mass="10493">KWLTFKEEEINNFYLFKSDLNNYIRRCLDLRFIYNNDYEKTYKVNGRGQAIHIPKESDLNEDEYSQAQVILELRNKYKCSQHVTHV</sequence>
<dbReference type="AlphaFoldDB" id="A0A9N9J1Q1"/>
<name>A0A9N9J1Q1_9GLOM</name>
<reference evidence="1" key="1">
    <citation type="submission" date="2021-06" db="EMBL/GenBank/DDBJ databases">
        <authorList>
            <person name="Kallberg Y."/>
            <person name="Tangrot J."/>
            <person name="Rosling A."/>
        </authorList>
    </citation>
    <scope>NUCLEOTIDE SEQUENCE</scope>
    <source>
        <strain evidence="1">IN212</strain>
    </source>
</reference>
<feature type="non-terminal residue" evidence="1">
    <location>
        <position position="1"/>
    </location>
</feature>
<proteinExistence type="predicted"/>
<keyword evidence="2" id="KW-1185">Reference proteome</keyword>
<organism evidence="1 2">
    <name type="scientific">Racocetra fulgida</name>
    <dbReference type="NCBI Taxonomy" id="60492"/>
    <lineage>
        <taxon>Eukaryota</taxon>
        <taxon>Fungi</taxon>
        <taxon>Fungi incertae sedis</taxon>
        <taxon>Mucoromycota</taxon>
        <taxon>Glomeromycotina</taxon>
        <taxon>Glomeromycetes</taxon>
        <taxon>Diversisporales</taxon>
        <taxon>Gigasporaceae</taxon>
        <taxon>Racocetra</taxon>
    </lineage>
</organism>